<dbReference type="Pfam" id="PF00561">
    <property type="entry name" value="Abhydrolase_1"/>
    <property type="match status" value="1"/>
</dbReference>
<dbReference type="SUPFAM" id="SSF53474">
    <property type="entry name" value="alpha/beta-Hydrolases"/>
    <property type="match status" value="1"/>
</dbReference>
<gene>
    <name evidence="2" type="ORF">GCM10022242_26540</name>
</gene>
<evidence type="ECO:0000313" key="3">
    <source>
        <dbReference type="Proteomes" id="UP001501821"/>
    </source>
</evidence>
<reference evidence="3" key="1">
    <citation type="journal article" date="2019" name="Int. J. Syst. Evol. Microbiol.">
        <title>The Global Catalogue of Microorganisms (GCM) 10K type strain sequencing project: providing services to taxonomists for standard genome sequencing and annotation.</title>
        <authorList>
            <consortium name="The Broad Institute Genomics Platform"/>
            <consortium name="The Broad Institute Genome Sequencing Center for Infectious Disease"/>
            <person name="Wu L."/>
            <person name="Ma J."/>
        </authorList>
    </citation>
    <scope>NUCLEOTIDE SEQUENCE [LARGE SCALE GENOMIC DNA]</scope>
    <source>
        <strain evidence="3">JCM 16953</strain>
    </source>
</reference>
<comment type="caution">
    <text evidence="2">The sequence shown here is derived from an EMBL/GenBank/DDBJ whole genome shotgun (WGS) entry which is preliminary data.</text>
</comment>
<organism evidence="2 3">
    <name type="scientific">Nocardioides panacisoli</name>
    <dbReference type="NCBI Taxonomy" id="627624"/>
    <lineage>
        <taxon>Bacteria</taxon>
        <taxon>Bacillati</taxon>
        <taxon>Actinomycetota</taxon>
        <taxon>Actinomycetes</taxon>
        <taxon>Propionibacteriales</taxon>
        <taxon>Nocardioidaceae</taxon>
        <taxon>Nocardioides</taxon>
    </lineage>
</organism>
<dbReference type="Gene3D" id="3.40.50.1820">
    <property type="entry name" value="alpha/beta hydrolase"/>
    <property type="match status" value="1"/>
</dbReference>
<keyword evidence="2" id="KW-0378">Hydrolase</keyword>
<evidence type="ECO:0000259" key="1">
    <source>
        <dbReference type="Pfam" id="PF00561"/>
    </source>
</evidence>
<name>A0ABP7IPR3_9ACTN</name>
<accession>A0ABP7IPR3</accession>
<sequence>MTEPTTRTVEAPGALLTYDVREPAEPGDHRPLFVLGSPMGASGFEQLLEHLGDRTVITYDPRVGDRSSMEDGSPLSYEVHGDDLHRVVEATGLAPVDVFASSGGAVAVLPWLLAHPDGVGTVVAHEPPLTVLLEDRDVLDRVTAEIVATYQRAGQGPAMARFIQLVMHQGPLPADFLDQPAPDPAQFGFPAEDDGRRDDALLGRNMTMPPYVPDGEALRAAGVRIVPAVGATSGAAMPRRGGEALAALLGVEALEFPGDHGGFVANEWSPANDPAAFAAKLREVLD</sequence>
<protein>
    <submittedName>
        <fullName evidence="2">Alpha/beta hydrolase</fullName>
    </submittedName>
</protein>
<dbReference type="InterPro" id="IPR000073">
    <property type="entry name" value="AB_hydrolase_1"/>
</dbReference>
<dbReference type="EMBL" id="BAABAH010000009">
    <property type="protein sequence ID" value="GAA3823781.1"/>
    <property type="molecule type" value="Genomic_DNA"/>
</dbReference>
<keyword evidence="3" id="KW-1185">Reference proteome</keyword>
<evidence type="ECO:0000313" key="2">
    <source>
        <dbReference type="EMBL" id="GAA3823781.1"/>
    </source>
</evidence>
<proteinExistence type="predicted"/>
<dbReference type="InterPro" id="IPR029058">
    <property type="entry name" value="AB_hydrolase_fold"/>
</dbReference>
<dbReference type="GO" id="GO:0016787">
    <property type="term" value="F:hydrolase activity"/>
    <property type="evidence" value="ECO:0007669"/>
    <property type="project" value="UniProtKB-KW"/>
</dbReference>
<dbReference type="Proteomes" id="UP001501821">
    <property type="component" value="Unassembled WGS sequence"/>
</dbReference>
<dbReference type="RefSeq" id="WP_344776175.1">
    <property type="nucleotide sequence ID" value="NZ_BAABAH010000009.1"/>
</dbReference>
<feature type="domain" description="AB hydrolase-1" evidence="1">
    <location>
        <begin position="36"/>
        <end position="175"/>
    </location>
</feature>